<organism evidence="3">
    <name type="scientific">uncultured spirochete</name>
    <dbReference type="NCBI Taxonomy" id="156406"/>
    <lineage>
        <taxon>Bacteria</taxon>
        <taxon>Pseudomonadati</taxon>
        <taxon>Spirochaetota</taxon>
        <taxon>Spirochaetia</taxon>
        <taxon>Spirochaetales</taxon>
        <taxon>environmental samples</taxon>
    </lineage>
</organism>
<evidence type="ECO:0000313" key="3">
    <source>
        <dbReference type="EMBL" id="SLM12977.1"/>
    </source>
</evidence>
<evidence type="ECO:0000259" key="1">
    <source>
        <dbReference type="Pfam" id="PF01548"/>
    </source>
</evidence>
<reference evidence="3" key="1">
    <citation type="submission" date="2017-02" db="EMBL/GenBank/DDBJ databases">
        <authorList>
            <person name="Regsiter A."/>
            <person name="William W."/>
        </authorList>
    </citation>
    <scope>NUCLEOTIDE SEQUENCE</scope>
    <source>
        <strain evidence="3">Bib</strain>
    </source>
</reference>
<feature type="domain" description="Transposase IS116/IS110/IS902 C-terminal" evidence="2">
    <location>
        <begin position="219"/>
        <end position="259"/>
    </location>
</feature>
<dbReference type="AlphaFoldDB" id="A0A3P3XIP8"/>
<dbReference type="EMBL" id="FWDM01000020">
    <property type="protein sequence ID" value="SLM12977.1"/>
    <property type="molecule type" value="Genomic_DNA"/>
</dbReference>
<evidence type="ECO:0000259" key="2">
    <source>
        <dbReference type="Pfam" id="PF02371"/>
    </source>
</evidence>
<gene>
    <name evidence="3" type="ORF">SPIROBIBN47_270036</name>
</gene>
<accession>A0A3P3XIP8</accession>
<dbReference type="GO" id="GO:0004803">
    <property type="term" value="F:transposase activity"/>
    <property type="evidence" value="ECO:0007669"/>
    <property type="project" value="InterPro"/>
</dbReference>
<dbReference type="NCBIfam" id="NF033542">
    <property type="entry name" value="transpos_IS110"/>
    <property type="match status" value="1"/>
</dbReference>
<dbReference type="InterPro" id="IPR003346">
    <property type="entry name" value="Transposase_20"/>
</dbReference>
<dbReference type="Pfam" id="PF02371">
    <property type="entry name" value="Transposase_20"/>
    <property type="match status" value="1"/>
</dbReference>
<dbReference type="GO" id="GO:0006313">
    <property type="term" value="P:DNA transposition"/>
    <property type="evidence" value="ECO:0007669"/>
    <property type="project" value="InterPro"/>
</dbReference>
<dbReference type="PANTHER" id="PTHR33055">
    <property type="entry name" value="TRANSPOSASE FOR INSERTION SEQUENCE ELEMENT IS1111A"/>
    <property type="match status" value="1"/>
</dbReference>
<feature type="domain" description="Transposase IS110-like N-terminal" evidence="1">
    <location>
        <begin position="5"/>
        <end position="152"/>
    </location>
</feature>
<dbReference type="InterPro" id="IPR002525">
    <property type="entry name" value="Transp_IS110-like_N"/>
</dbReference>
<dbReference type="InterPro" id="IPR047650">
    <property type="entry name" value="Transpos_IS110"/>
</dbReference>
<sequence>MRLSVGVDLHKTQFTVYWRREGDSEGRFAQYLTNEEGYCCFEEELEKAFEQGHEVAVVVECTGNARYFKNRVEKCGVRVVIVNTLKFKVVNESVRKTDRHDAATLAEFLEKGMLPEARLCSQHSEELRRMLKERSSLVRTIVSVKNQIHGLLLCLGIESTRAGLQSQKEHRLIQDILAAHGYVGGAVDPLFDILDRLDEEVKKLGKLIAELTADNPVVQLIRTIPGAGVINAATLRAYIDDISRFTTPRQLAAFASVVP</sequence>
<proteinExistence type="predicted"/>
<dbReference type="GO" id="GO:0003677">
    <property type="term" value="F:DNA binding"/>
    <property type="evidence" value="ECO:0007669"/>
    <property type="project" value="InterPro"/>
</dbReference>
<name>A0A3P3XIP8_9SPIR</name>
<protein>
    <submittedName>
        <fullName evidence="3">Uncharacterized protein</fullName>
    </submittedName>
</protein>
<dbReference type="Pfam" id="PF01548">
    <property type="entry name" value="DEDD_Tnp_IS110"/>
    <property type="match status" value="1"/>
</dbReference>